<dbReference type="PANTHER" id="PTHR34679">
    <property type="match status" value="1"/>
</dbReference>
<gene>
    <name evidence="3" type="ORF">APUTEX25_002878</name>
</gene>
<reference evidence="4" key="1">
    <citation type="journal article" date="2018" name="Algal Res.">
        <title>Characterization of plant carbon substrate utilization by Auxenochlorella protothecoides.</title>
        <authorList>
            <person name="Vogler B.W."/>
            <person name="Starkenburg S.R."/>
            <person name="Sudasinghe N."/>
            <person name="Schambach J.Y."/>
            <person name="Rollin J.A."/>
            <person name="Pattathil S."/>
            <person name="Barry A.N."/>
        </authorList>
    </citation>
    <scope>NUCLEOTIDE SEQUENCE [LARGE SCALE GENOMIC DNA]</scope>
    <source>
        <strain evidence="4">UTEX 25</strain>
    </source>
</reference>
<dbReference type="Pfam" id="PF13301">
    <property type="entry name" value="DUF4079"/>
    <property type="match status" value="1"/>
</dbReference>
<feature type="transmembrane region" description="Helical" evidence="2">
    <location>
        <begin position="160"/>
        <end position="179"/>
    </location>
</feature>
<feature type="transmembrane region" description="Helical" evidence="2">
    <location>
        <begin position="126"/>
        <end position="148"/>
    </location>
</feature>
<keyword evidence="2" id="KW-1133">Transmembrane helix</keyword>
<feature type="transmembrane region" description="Helical" evidence="2">
    <location>
        <begin position="43"/>
        <end position="64"/>
    </location>
</feature>
<keyword evidence="2" id="KW-0472">Membrane</keyword>
<evidence type="ECO:0000313" key="3">
    <source>
        <dbReference type="EMBL" id="RMZ56789.1"/>
    </source>
</evidence>
<feature type="region of interest" description="Disordered" evidence="1">
    <location>
        <begin position="83"/>
        <end position="105"/>
    </location>
</feature>
<dbReference type="EMBL" id="QOKY01000135">
    <property type="protein sequence ID" value="RMZ56789.1"/>
    <property type="molecule type" value="Genomic_DNA"/>
</dbReference>
<dbReference type="AlphaFoldDB" id="A0A3M7L3J6"/>
<protein>
    <recommendedName>
        <fullName evidence="5">DUF4079 domain-containing protein</fullName>
    </recommendedName>
</protein>
<name>A0A3M7L3J6_AUXPR</name>
<dbReference type="PANTHER" id="PTHR34679:SF2">
    <property type="entry name" value="OS02G0122500 PROTEIN"/>
    <property type="match status" value="1"/>
</dbReference>
<evidence type="ECO:0000256" key="1">
    <source>
        <dbReference type="SAM" id="MobiDB-lite"/>
    </source>
</evidence>
<dbReference type="Proteomes" id="UP000279271">
    <property type="component" value="Unassembled WGS sequence"/>
</dbReference>
<evidence type="ECO:0000313" key="4">
    <source>
        <dbReference type="Proteomes" id="UP000279271"/>
    </source>
</evidence>
<accession>A0A3M7L3J6</accession>
<organism evidence="3 4">
    <name type="scientific">Auxenochlorella protothecoides</name>
    <name type="common">Green microalga</name>
    <name type="synonym">Chlorella protothecoides</name>
    <dbReference type="NCBI Taxonomy" id="3075"/>
    <lineage>
        <taxon>Eukaryota</taxon>
        <taxon>Viridiplantae</taxon>
        <taxon>Chlorophyta</taxon>
        <taxon>core chlorophytes</taxon>
        <taxon>Trebouxiophyceae</taxon>
        <taxon>Chlorellales</taxon>
        <taxon>Chlorellaceae</taxon>
        <taxon>Auxenochlorella</taxon>
    </lineage>
</organism>
<dbReference type="InterPro" id="IPR025067">
    <property type="entry name" value="DUF4079"/>
</dbReference>
<comment type="caution">
    <text evidence="3">The sequence shown here is derived from an EMBL/GenBank/DDBJ whole genome shotgun (WGS) entry which is preliminary data.</text>
</comment>
<proteinExistence type="predicted"/>
<evidence type="ECO:0008006" key="5">
    <source>
        <dbReference type="Google" id="ProtNLM"/>
    </source>
</evidence>
<evidence type="ECO:0000256" key="2">
    <source>
        <dbReference type="SAM" id="Phobius"/>
    </source>
</evidence>
<keyword evidence="2" id="KW-0812">Transmembrane</keyword>
<sequence length="315" mass="33748">MKPVRAHKSMDEAALSLLAATGFMLALPEAAHADILTGRIASLAHPVAMIALFGSSVYTAVLGFQYRRTRDLAAEIKDLKAQAPTAPKGEGEEASSAVASPEQSRIKELEQERKDLIRKKLNEKHYTWGSVLLGLGITFSIIGPVNTYLRTGKLFPGPHLYFGALITVLWALAASLSPAMQKGNETARITHITLNCLALFFFASQGSAEKTVEPLIRLREFFKRQGATLEEGWSIEIKHRSGGSTAGTTDTIARDYGLVVEPPARKQTSLSSFFEAHKPVSRPEAVSGSAACLASLTLPLTLANGTTITSCAGIG</sequence>